<keyword evidence="4" id="KW-1185">Reference proteome</keyword>
<gene>
    <name evidence="3" type="ORF">KG103_15860</name>
</gene>
<evidence type="ECO:0000313" key="3">
    <source>
        <dbReference type="EMBL" id="QVI61893.1"/>
    </source>
</evidence>
<feature type="region of interest" description="Disordered" evidence="1">
    <location>
        <begin position="262"/>
        <end position="437"/>
    </location>
</feature>
<keyword evidence="2" id="KW-1133">Transmembrane helix</keyword>
<protein>
    <recommendedName>
        <fullName evidence="5">Tetratricopeptide repeat protein</fullName>
    </recommendedName>
</protein>
<dbReference type="Proteomes" id="UP000677804">
    <property type="component" value="Chromosome"/>
</dbReference>
<feature type="compositionally biased region" description="Acidic residues" evidence="1">
    <location>
        <begin position="276"/>
        <end position="291"/>
    </location>
</feature>
<evidence type="ECO:0000313" key="4">
    <source>
        <dbReference type="Proteomes" id="UP000677804"/>
    </source>
</evidence>
<proteinExistence type="predicted"/>
<evidence type="ECO:0000256" key="2">
    <source>
        <dbReference type="SAM" id="Phobius"/>
    </source>
</evidence>
<dbReference type="EMBL" id="CP074405">
    <property type="protein sequence ID" value="QVI61893.1"/>
    <property type="molecule type" value="Genomic_DNA"/>
</dbReference>
<feature type="compositionally biased region" description="Basic and acidic residues" evidence="1">
    <location>
        <begin position="361"/>
        <end position="375"/>
    </location>
</feature>
<accession>A0ABX8D4C7</accession>
<sequence length="437" mass="46572">MGLDAVVEPAARAAMNRRADRARVRAARAREVARAQEALRARQATLAQQGVVARRLTRAQRRAARRDRVRALPPHLRRRRRLRRWSAVPVVLLLVFAFTLLLLGPRYAEARAAYDEDRTWEALELFEELEGFALVERWKGPFNSGTARYRAGMPRLAVEHLDRALELVPDEHRCTVQTNRILALTASEEETTERAEEQLAYAQAVADALAAQEAGEPYDAEVLEPPYEGADPPVVSDELWYAGYLFRRAADDAAMLAEALADPACTPPPSQGGGGGEDDDAQGGGGGEDDQQGGGGQDQQDGDGQDQQDGDGQDQQGGDGQDQQGGGGQDEQGEDDPAAAAERRMQELFGTSTELENLGRAAEEGTLEGRPEPGRGQEQAPDPAQAEAQRRQELAERNGQSGGGSGGQQQGPAGGTGTAPGGGDGPGTGGGTGGRNW</sequence>
<feature type="compositionally biased region" description="Low complexity" evidence="1">
    <location>
        <begin position="377"/>
        <end position="387"/>
    </location>
</feature>
<keyword evidence="2" id="KW-0812">Transmembrane</keyword>
<evidence type="ECO:0000256" key="1">
    <source>
        <dbReference type="SAM" id="MobiDB-lite"/>
    </source>
</evidence>
<feature type="compositionally biased region" description="Gly residues" evidence="1">
    <location>
        <begin position="400"/>
        <end position="437"/>
    </location>
</feature>
<organism evidence="3 4">
    <name type="scientific">Cellulomonas wangleii</name>
    <dbReference type="NCBI Taxonomy" id="2816956"/>
    <lineage>
        <taxon>Bacteria</taxon>
        <taxon>Bacillati</taxon>
        <taxon>Actinomycetota</taxon>
        <taxon>Actinomycetes</taxon>
        <taxon>Micrococcales</taxon>
        <taxon>Cellulomonadaceae</taxon>
        <taxon>Cellulomonas</taxon>
    </lineage>
</organism>
<keyword evidence="2" id="KW-0472">Membrane</keyword>
<dbReference type="RefSeq" id="WP_207339468.1">
    <property type="nucleotide sequence ID" value="NZ_CP074405.1"/>
</dbReference>
<feature type="compositionally biased region" description="Acidic residues" evidence="1">
    <location>
        <begin position="300"/>
        <end position="312"/>
    </location>
</feature>
<feature type="compositionally biased region" description="Gly residues" evidence="1">
    <location>
        <begin position="315"/>
        <end position="330"/>
    </location>
</feature>
<reference evidence="3 4" key="1">
    <citation type="submission" date="2021-05" db="EMBL/GenBank/DDBJ databases">
        <title>Novel species in genus Cellulomonas.</title>
        <authorList>
            <person name="Zhang G."/>
        </authorList>
    </citation>
    <scope>NUCLEOTIDE SEQUENCE [LARGE SCALE GENOMIC DNA]</scope>
    <source>
        <strain evidence="4">zg-ZUI222</strain>
    </source>
</reference>
<name>A0ABX8D4C7_9CELL</name>
<feature type="transmembrane region" description="Helical" evidence="2">
    <location>
        <begin position="85"/>
        <end position="104"/>
    </location>
</feature>
<evidence type="ECO:0008006" key="5">
    <source>
        <dbReference type="Google" id="ProtNLM"/>
    </source>
</evidence>